<proteinExistence type="predicted"/>
<reference evidence="2 3" key="1">
    <citation type="submission" date="2020-06" db="EMBL/GenBank/DDBJ databases">
        <authorList>
            <person name="Li R."/>
            <person name="Bekaert M."/>
        </authorList>
    </citation>
    <scope>NUCLEOTIDE SEQUENCE [LARGE SCALE GENOMIC DNA]</scope>
    <source>
        <strain evidence="3">wild</strain>
    </source>
</reference>
<feature type="region of interest" description="Disordered" evidence="1">
    <location>
        <begin position="1"/>
        <end position="23"/>
    </location>
</feature>
<organism evidence="2 3">
    <name type="scientific">Mytilus coruscus</name>
    <name type="common">Sea mussel</name>
    <dbReference type="NCBI Taxonomy" id="42192"/>
    <lineage>
        <taxon>Eukaryota</taxon>
        <taxon>Metazoa</taxon>
        <taxon>Spiralia</taxon>
        <taxon>Lophotrochozoa</taxon>
        <taxon>Mollusca</taxon>
        <taxon>Bivalvia</taxon>
        <taxon>Autobranchia</taxon>
        <taxon>Pteriomorphia</taxon>
        <taxon>Mytilida</taxon>
        <taxon>Mytiloidea</taxon>
        <taxon>Mytilidae</taxon>
        <taxon>Mytilinae</taxon>
        <taxon>Mytilus</taxon>
    </lineage>
</organism>
<evidence type="ECO:0000313" key="2">
    <source>
        <dbReference type="EMBL" id="CAC5424098.1"/>
    </source>
</evidence>
<protein>
    <recommendedName>
        <fullName evidence="4">Reverse transcriptase domain-containing protein</fullName>
    </recommendedName>
</protein>
<evidence type="ECO:0000256" key="1">
    <source>
        <dbReference type="SAM" id="MobiDB-lite"/>
    </source>
</evidence>
<gene>
    <name evidence="2" type="ORF">MCOR_56034</name>
</gene>
<dbReference type="EMBL" id="CACVKT020009960">
    <property type="protein sequence ID" value="CAC5424098.1"/>
    <property type="molecule type" value="Genomic_DNA"/>
</dbReference>
<evidence type="ECO:0000313" key="3">
    <source>
        <dbReference type="Proteomes" id="UP000507470"/>
    </source>
</evidence>
<feature type="region of interest" description="Disordered" evidence="1">
    <location>
        <begin position="130"/>
        <end position="156"/>
    </location>
</feature>
<accession>A0A6J8EU50</accession>
<name>A0A6J8EU50_MYTCO</name>
<dbReference type="OrthoDB" id="447743at2759"/>
<dbReference type="Proteomes" id="UP000507470">
    <property type="component" value="Unassembled WGS sequence"/>
</dbReference>
<keyword evidence="3" id="KW-1185">Reference proteome</keyword>
<sequence>MFATTFWQSTHKRSGQPEEETIQEANHSDDNLHVNQGEDEHIDHLTEIKHLKEGKEINLTEPTVRREMLEPRKEKIKWPTSADKVIWKAFGEELENILKATLAGNVDRKLRAMTSIIYSVGKNRFGLITSEKREKTQDQSNRRQIDQRTESGPQKVKEEELKELFDESELKFKEVQDVLMIARAASAPGPNGIQYRKRGMQEVSRCIEHTSVLIQILRKVKKKKSDLAVLWLDRANAYGSIPHKLRQDLDSVIVGVTAVGRQGFGMTTKPRWDTADEKRKKDWVLQEVRKIKREQEYQGGRHETASQLV</sequence>
<dbReference type="AlphaFoldDB" id="A0A6J8EU50"/>
<evidence type="ECO:0008006" key="4">
    <source>
        <dbReference type="Google" id="ProtNLM"/>
    </source>
</evidence>